<dbReference type="PROSITE" id="PS51365">
    <property type="entry name" value="RENAL_DIPEPTIDASE_2"/>
    <property type="match status" value="1"/>
</dbReference>
<dbReference type="GO" id="GO:0006508">
    <property type="term" value="P:proteolysis"/>
    <property type="evidence" value="ECO:0007669"/>
    <property type="project" value="InterPro"/>
</dbReference>
<dbReference type="PANTHER" id="PTHR10443">
    <property type="entry name" value="MICROSOMAL DIPEPTIDASE"/>
    <property type="match status" value="1"/>
</dbReference>
<proteinExistence type="predicted"/>
<accession>A0A9D0ZN18</accession>
<organism evidence="1 2">
    <name type="scientific">Candidatus Pullichristensenella stercorigallinarum</name>
    <dbReference type="NCBI Taxonomy" id="2840909"/>
    <lineage>
        <taxon>Bacteria</taxon>
        <taxon>Bacillati</taxon>
        <taxon>Bacillota</taxon>
        <taxon>Clostridia</taxon>
        <taxon>Candidatus Pullichristensenella</taxon>
    </lineage>
</organism>
<name>A0A9D0ZN18_9FIRM</name>
<dbReference type="EMBL" id="DVFZ01000100">
    <property type="protein sequence ID" value="HIQ83440.1"/>
    <property type="molecule type" value="Genomic_DNA"/>
</dbReference>
<dbReference type="Pfam" id="PF01244">
    <property type="entry name" value="Peptidase_M19"/>
    <property type="match status" value="1"/>
</dbReference>
<dbReference type="GO" id="GO:0070573">
    <property type="term" value="F:metallodipeptidase activity"/>
    <property type="evidence" value="ECO:0007669"/>
    <property type="project" value="InterPro"/>
</dbReference>
<reference evidence="1" key="1">
    <citation type="submission" date="2020-10" db="EMBL/GenBank/DDBJ databases">
        <authorList>
            <person name="Gilroy R."/>
        </authorList>
    </citation>
    <scope>NUCLEOTIDE SEQUENCE</scope>
    <source>
        <strain evidence="1">ChiSjej6B24-2974</strain>
    </source>
</reference>
<dbReference type="Gene3D" id="3.20.20.140">
    <property type="entry name" value="Metal-dependent hydrolases"/>
    <property type="match status" value="1"/>
</dbReference>
<gene>
    <name evidence="1" type="ORF">IAA52_10115</name>
</gene>
<dbReference type="SUPFAM" id="SSF51556">
    <property type="entry name" value="Metallo-dependent hydrolases"/>
    <property type="match status" value="1"/>
</dbReference>
<sequence length="400" mass="44727">MGLNKQYDGYYAYSYVDNSEFDTVELIDPSGQWIPMELVPLTEEQEARAKRLMEESIVISLHEHACLFPKDMHNNVAYKHSGRQFMAYQALANSCLDAVFDNMMDGTCVITSKNGWKWTDIIHDLGMRLCDVAQQKFVIRGATVDDIVRAHNEGKLAFVPALEGPGPIENEVERIDVLYGLGVRQMGISYSQSSLLGGGIQEERDGGLTMLGRKAIRRMNEVGMLIDCSHAGDLTTMETIQESKKPIMLTHVGARALWDSKRLKGDEVIRMLADKGGVVGVEAAPHTTITRNNRVHSIDSVMEHFEYLVNLVGIDHVAFGPDTLYGDHVGLHKAFSSHLAVKNTQSKDSFTHVEYVRGMENPTEASLNIVRWLVKHDYSDADIQKVIGGNALRVLKEVWH</sequence>
<evidence type="ECO:0000313" key="2">
    <source>
        <dbReference type="Proteomes" id="UP000824260"/>
    </source>
</evidence>
<dbReference type="PANTHER" id="PTHR10443:SF12">
    <property type="entry name" value="DIPEPTIDASE"/>
    <property type="match status" value="1"/>
</dbReference>
<comment type="caution">
    <text evidence="1">The sequence shown here is derived from an EMBL/GenBank/DDBJ whole genome shotgun (WGS) entry which is preliminary data.</text>
</comment>
<dbReference type="Proteomes" id="UP000824260">
    <property type="component" value="Unassembled WGS sequence"/>
</dbReference>
<evidence type="ECO:0000313" key="1">
    <source>
        <dbReference type="EMBL" id="HIQ83440.1"/>
    </source>
</evidence>
<dbReference type="AlphaFoldDB" id="A0A9D0ZN18"/>
<dbReference type="InterPro" id="IPR032466">
    <property type="entry name" value="Metal_Hydrolase"/>
</dbReference>
<dbReference type="InterPro" id="IPR008257">
    <property type="entry name" value="Pept_M19"/>
</dbReference>
<protein>
    <submittedName>
        <fullName evidence="1">Membrane dipeptidase</fullName>
    </submittedName>
</protein>
<reference evidence="1" key="2">
    <citation type="journal article" date="2021" name="PeerJ">
        <title>Extensive microbial diversity within the chicken gut microbiome revealed by metagenomics and culture.</title>
        <authorList>
            <person name="Gilroy R."/>
            <person name="Ravi A."/>
            <person name="Getino M."/>
            <person name="Pursley I."/>
            <person name="Horton D.L."/>
            <person name="Alikhan N.F."/>
            <person name="Baker D."/>
            <person name="Gharbi K."/>
            <person name="Hall N."/>
            <person name="Watson M."/>
            <person name="Adriaenssens E.M."/>
            <person name="Foster-Nyarko E."/>
            <person name="Jarju S."/>
            <person name="Secka A."/>
            <person name="Antonio M."/>
            <person name="Oren A."/>
            <person name="Chaudhuri R.R."/>
            <person name="La Ragione R."/>
            <person name="Hildebrand F."/>
            <person name="Pallen M.J."/>
        </authorList>
    </citation>
    <scope>NUCLEOTIDE SEQUENCE</scope>
    <source>
        <strain evidence="1">ChiSjej6B24-2974</strain>
    </source>
</reference>